<dbReference type="KEGG" id="teu:TEU_04485"/>
<sequence length="142" mass="16575">MTDRKKTLLKEAYQLGYFIGFKGHSEWAGWVREKKEELYKKAEDLGIYEAVKEAYRKGKELGQRDRAEELQKGLVVKLEPEDLESKPEHAAPIESEEVEAEERTEIEHEYVEFLQTTKLTMPPELLDTLKHLEAPKMLRLGD</sequence>
<gene>
    <name evidence="2" type="ORF">TEU_04485</name>
</gene>
<dbReference type="RefSeq" id="WP_050002632.1">
    <property type="nucleotide sequence ID" value="NZ_CP008887.1"/>
</dbReference>
<reference evidence="2 3" key="1">
    <citation type="journal article" date="2015" name="Int. J. Syst. Evol. Microbiol.">
        <title>Thermococcus eurythermalis sp. nov., a conditional piezophilic hyperthermophilic archaeon with a wide temperature range isolated from an oil-immersed chimney in the Guaymas Basin.</title>
        <authorList>
            <person name="Zhao W."/>
            <person name="Zeng X."/>
            <person name="Xiao X."/>
        </authorList>
    </citation>
    <scope>NUCLEOTIDE SEQUENCE [LARGE SCALE GENOMIC DNA]</scope>
    <source>
        <strain evidence="2 3">A501</strain>
    </source>
</reference>
<proteinExistence type="predicted"/>
<dbReference type="OrthoDB" id="99813at2157"/>
<evidence type="ECO:0000256" key="1">
    <source>
        <dbReference type="SAM" id="MobiDB-lite"/>
    </source>
</evidence>
<keyword evidence="3" id="KW-1185">Reference proteome</keyword>
<feature type="region of interest" description="Disordered" evidence="1">
    <location>
        <begin position="81"/>
        <end position="102"/>
    </location>
</feature>
<dbReference type="EMBL" id="CP008887">
    <property type="protein sequence ID" value="AIU69653.1"/>
    <property type="molecule type" value="Genomic_DNA"/>
</dbReference>
<organism evidence="2 3">
    <name type="scientific">Thermococcus eurythermalis</name>
    <dbReference type="NCBI Taxonomy" id="1505907"/>
    <lineage>
        <taxon>Archaea</taxon>
        <taxon>Methanobacteriati</taxon>
        <taxon>Methanobacteriota</taxon>
        <taxon>Thermococci</taxon>
        <taxon>Thermococcales</taxon>
        <taxon>Thermococcaceae</taxon>
        <taxon>Thermococcus</taxon>
    </lineage>
</organism>
<dbReference type="GeneID" id="25152692"/>
<name>A0A097QT67_9EURY</name>
<dbReference type="HOGENOM" id="CLU_145830_0_0_2"/>
<evidence type="ECO:0000313" key="3">
    <source>
        <dbReference type="Proteomes" id="UP000029980"/>
    </source>
</evidence>
<dbReference type="AlphaFoldDB" id="A0A097QT67"/>
<feature type="compositionally biased region" description="Basic and acidic residues" evidence="1">
    <location>
        <begin position="81"/>
        <end position="91"/>
    </location>
</feature>
<accession>A0A097QT67</accession>
<evidence type="ECO:0000313" key="2">
    <source>
        <dbReference type="EMBL" id="AIU69653.1"/>
    </source>
</evidence>
<dbReference type="Proteomes" id="UP000029980">
    <property type="component" value="Chromosome"/>
</dbReference>
<protein>
    <submittedName>
        <fullName evidence="2">Uncharacterized protein</fullName>
    </submittedName>
</protein>
<dbReference type="STRING" id="1505907.TEU_04485"/>